<evidence type="ECO:0000313" key="2">
    <source>
        <dbReference type="Proteomes" id="UP000287352"/>
    </source>
</evidence>
<accession>A0A401ZW77</accession>
<organism evidence="1 2">
    <name type="scientific">Tengunoibacter tsumagoiensis</name>
    <dbReference type="NCBI Taxonomy" id="2014871"/>
    <lineage>
        <taxon>Bacteria</taxon>
        <taxon>Bacillati</taxon>
        <taxon>Chloroflexota</taxon>
        <taxon>Ktedonobacteria</taxon>
        <taxon>Ktedonobacterales</taxon>
        <taxon>Dictyobacteraceae</taxon>
        <taxon>Tengunoibacter</taxon>
    </lineage>
</organism>
<protein>
    <submittedName>
        <fullName evidence="1">Uncharacterized protein</fullName>
    </submittedName>
</protein>
<proteinExistence type="predicted"/>
<name>A0A401ZW77_9CHLR</name>
<keyword evidence="2" id="KW-1185">Reference proteome</keyword>
<dbReference type="AlphaFoldDB" id="A0A401ZW77"/>
<comment type="caution">
    <text evidence="1">The sequence shown here is derived from an EMBL/GenBank/DDBJ whole genome shotgun (WGS) entry which is preliminary data.</text>
</comment>
<dbReference type="Proteomes" id="UP000287352">
    <property type="component" value="Unassembled WGS sequence"/>
</dbReference>
<gene>
    <name evidence="1" type="ORF">KTT_09150</name>
</gene>
<dbReference type="EMBL" id="BIFR01000001">
    <property type="protein sequence ID" value="GCE11056.1"/>
    <property type="molecule type" value="Genomic_DNA"/>
</dbReference>
<sequence length="185" mass="20522">MSQTNADTDAGSTSTVTIEQRNDHCAIYGQEEIVVNTRTTNTTFICNKLSQEGDTLQLSDCDGVADFALTPRRITLTRFTIWTYESYICGRIGGVHPNDPQRVESCFFTAYTHCLDDAMLYDTQENGTKVEKDFMIDNHCGVVYLSGSHTAMCASLEWRADGLHFMQCGTDGDIFVPRTLSGSSI</sequence>
<reference evidence="2" key="1">
    <citation type="submission" date="2018-12" db="EMBL/GenBank/DDBJ databases">
        <title>Tengunoibacter tsumagoiensis gen. nov., sp. nov., Dictyobacter kobayashii sp. nov., D. alpinus sp. nov., and D. joshuensis sp. nov. and description of Dictyobacteraceae fam. nov. within the order Ktedonobacterales isolated from Tengu-no-mugimeshi.</title>
        <authorList>
            <person name="Wang C.M."/>
            <person name="Zheng Y."/>
            <person name="Sakai Y."/>
            <person name="Toyoda A."/>
            <person name="Minakuchi Y."/>
            <person name="Abe K."/>
            <person name="Yokota A."/>
            <person name="Yabe S."/>
        </authorList>
    </citation>
    <scope>NUCLEOTIDE SEQUENCE [LARGE SCALE GENOMIC DNA]</scope>
    <source>
        <strain evidence="2">Uno3</strain>
    </source>
</reference>
<evidence type="ECO:0000313" key="1">
    <source>
        <dbReference type="EMBL" id="GCE11056.1"/>
    </source>
</evidence>